<feature type="compositionally biased region" description="Basic residues" evidence="1">
    <location>
        <begin position="1"/>
        <end position="10"/>
    </location>
</feature>
<proteinExistence type="predicted"/>
<feature type="region of interest" description="Disordered" evidence="1">
    <location>
        <begin position="1"/>
        <end position="41"/>
    </location>
</feature>
<evidence type="ECO:0000313" key="2">
    <source>
        <dbReference type="EMBL" id="JAC73625.1"/>
    </source>
</evidence>
<name>A0A061RSH5_9CHLO</name>
<accession>A0A061RSH5</accession>
<organism evidence="2">
    <name type="scientific">Tetraselmis sp. GSL018</name>
    <dbReference type="NCBI Taxonomy" id="582737"/>
    <lineage>
        <taxon>Eukaryota</taxon>
        <taxon>Viridiplantae</taxon>
        <taxon>Chlorophyta</taxon>
        <taxon>core chlorophytes</taxon>
        <taxon>Chlorodendrophyceae</taxon>
        <taxon>Chlorodendrales</taxon>
        <taxon>Chlorodendraceae</taxon>
        <taxon>Tetraselmis</taxon>
    </lineage>
</organism>
<dbReference type="EMBL" id="GBEZ01012243">
    <property type="protein sequence ID" value="JAC73625.1"/>
    <property type="molecule type" value="Transcribed_RNA"/>
</dbReference>
<protein>
    <submittedName>
        <fullName evidence="2">Uncharacterized protein</fullName>
    </submittedName>
</protein>
<sequence length="79" mass="8855">HQNPKKHRKVPSLPHQGDETRASSSINTRPAENRSCSSPDQRWFQSRLLQAAEASGGEYRLQYRPSYPAACPPLKTALP</sequence>
<feature type="non-terminal residue" evidence="2">
    <location>
        <position position="1"/>
    </location>
</feature>
<feature type="compositionally biased region" description="Polar residues" evidence="1">
    <location>
        <begin position="22"/>
        <end position="41"/>
    </location>
</feature>
<gene>
    <name evidence="2" type="ORF">TSPGSL018_28336</name>
</gene>
<evidence type="ECO:0000256" key="1">
    <source>
        <dbReference type="SAM" id="MobiDB-lite"/>
    </source>
</evidence>
<feature type="non-terminal residue" evidence="2">
    <location>
        <position position="79"/>
    </location>
</feature>
<dbReference type="AlphaFoldDB" id="A0A061RSH5"/>
<reference evidence="2" key="1">
    <citation type="submission" date="2014-05" db="EMBL/GenBank/DDBJ databases">
        <title>The transcriptome of the halophilic microalga Tetraselmis sp. GSL018 isolated from the Great Salt Lake, Utah.</title>
        <authorList>
            <person name="Jinkerson R.E."/>
            <person name="D'Adamo S."/>
            <person name="Posewitz M.C."/>
        </authorList>
    </citation>
    <scope>NUCLEOTIDE SEQUENCE</scope>
    <source>
        <strain evidence="2">GSL018</strain>
    </source>
</reference>